<name>A0A8R1HK22_CAEJA</name>
<organism evidence="1 2">
    <name type="scientific">Caenorhabditis japonica</name>
    <dbReference type="NCBI Taxonomy" id="281687"/>
    <lineage>
        <taxon>Eukaryota</taxon>
        <taxon>Metazoa</taxon>
        <taxon>Ecdysozoa</taxon>
        <taxon>Nematoda</taxon>
        <taxon>Chromadorea</taxon>
        <taxon>Rhabditida</taxon>
        <taxon>Rhabditina</taxon>
        <taxon>Rhabditomorpha</taxon>
        <taxon>Rhabditoidea</taxon>
        <taxon>Rhabditidae</taxon>
        <taxon>Peloderinae</taxon>
        <taxon>Caenorhabditis</taxon>
    </lineage>
</organism>
<dbReference type="Proteomes" id="UP000005237">
    <property type="component" value="Unassembled WGS sequence"/>
</dbReference>
<evidence type="ECO:0000313" key="1">
    <source>
        <dbReference type="EnsemblMetazoa" id="CJA00665.1"/>
    </source>
</evidence>
<accession>A0A8R1HK22</accession>
<sequence>MIFRIAEEEETLSIRDITDYAYELRTLFPYATCHYDGFFETQTEYKKLFAKCFERLERQGLTSATVDELIDFLRCLVKLDIIQLHPSETLTVFFINILLKRVGWTEALNTWQKFLTSLHCPNGTVALVRHCLQQNTDESRKNMQFVLHRGSTFLSQSRMTAMHLAVLIGMRRFEEAEKICDQATSAIEAEDCLMAMRLMNSLKARSFDDQFMLDFAALCLRKLKLAENKEAVQSMQADLLRICDIRHMGPAALRVYDLFSEYGVELRSEEKTRLAAVIEKHASLSKKWIFKPDGFMNISATDDIITKSEEAKIQEKLKASP</sequence>
<dbReference type="GO" id="GO:0003730">
    <property type="term" value="F:mRNA 3'-UTR binding"/>
    <property type="evidence" value="ECO:0007669"/>
    <property type="project" value="TreeGrafter"/>
</dbReference>
<dbReference type="GO" id="GO:0070129">
    <property type="term" value="P:regulation of mitochondrial translation"/>
    <property type="evidence" value="ECO:0007669"/>
    <property type="project" value="TreeGrafter"/>
</dbReference>
<dbReference type="EnsemblMetazoa" id="CJA00665.1">
    <property type="protein sequence ID" value="CJA00665.1"/>
    <property type="gene ID" value="WBGene00119869"/>
</dbReference>
<protein>
    <submittedName>
        <fullName evidence="1">Uncharacterized protein</fullName>
    </submittedName>
</protein>
<keyword evidence="2" id="KW-1185">Reference proteome</keyword>
<dbReference type="PANTHER" id="PTHR46669:SF1">
    <property type="entry name" value="LEUCINE-RICH PPR MOTIF-CONTAINING PROTEIN, MITOCHONDRIAL"/>
    <property type="match status" value="1"/>
</dbReference>
<dbReference type="InterPro" id="IPR033490">
    <property type="entry name" value="LRP130"/>
</dbReference>
<dbReference type="GO" id="GO:0005739">
    <property type="term" value="C:mitochondrion"/>
    <property type="evidence" value="ECO:0007669"/>
    <property type="project" value="TreeGrafter"/>
</dbReference>
<dbReference type="PANTHER" id="PTHR46669">
    <property type="entry name" value="LEUCINE-RICH PPR MOTIF-CONTAINING PROTEIN, MITOCHONDRIAL"/>
    <property type="match status" value="1"/>
</dbReference>
<reference evidence="2" key="1">
    <citation type="submission" date="2010-08" db="EMBL/GenBank/DDBJ databases">
        <authorList>
            <consortium name="Caenorhabditis japonica Sequencing Consortium"/>
            <person name="Wilson R.K."/>
        </authorList>
    </citation>
    <scope>NUCLEOTIDE SEQUENCE [LARGE SCALE GENOMIC DNA]</scope>
    <source>
        <strain evidence="2">DF5081</strain>
    </source>
</reference>
<proteinExistence type="predicted"/>
<evidence type="ECO:0000313" key="2">
    <source>
        <dbReference type="Proteomes" id="UP000005237"/>
    </source>
</evidence>
<reference evidence="1" key="2">
    <citation type="submission" date="2022-06" db="UniProtKB">
        <authorList>
            <consortium name="EnsemblMetazoa"/>
        </authorList>
    </citation>
    <scope>IDENTIFICATION</scope>
    <source>
        <strain evidence="1">DF5081</strain>
    </source>
</reference>
<dbReference type="GO" id="GO:0005634">
    <property type="term" value="C:nucleus"/>
    <property type="evidence" value="ECO:0007669"/>
    <property type="project" value="TreeGrafter"/>
</dbReference>
<dbReference type="AlphaFoldDB" id="A0A8R1HK22"/>